<organism evidence="1 2">
    <name type="scientific">Sulfobacillus acidophilus (strain ATCC 700253 / DSM 10332 / NAL)</name>
    <dbReference type="NCBI Taxonomy" id="679936"/>
    <lineage>
        <taxon>Bacteria</taxon>
        <taxon>Bacillati</taxon>
        <taxon>Bacillota</taxon>
        <taxon>Clostridia</taxon>
        <taxon>Eubacteriales</taxon>
        <taxon>Clostridiales Family XVII. Incertae Sedis</taxon>
        <taxon>Sulfobacillus</taxon>
    </lineage>
</organism>
<dbReference type="KEGG" id="sap:Sulac_0673"/>
<dbReference type="AlphaFoldDB" id="G8U014"/>
<dbReference type="PATRIC" id="fig|679936.5.peg.722"/>
<gene>
    <name evidence="1" type="ordered locus">Sulac_0673</name>
</gene>
<dbReference type="HOGENOM" id="CLU_1414517_0_0_9"/>
<name>G8U014_SULAD</name>
<evidence type="ECO:0000313" key="1">
    <source>
        <dbReference type="EMBL" id="AEW04183.1"/>
    </source>
</evidence>
<reference evidence="1 2" key="2">
    <citation type="journal article" date="2012" name="Stand. Genomic Sci.">
        <title>Complete genome sequence of the moderately thermophilic mineral-sulfide-oxidizing firmicute Sulfobacillus acidophilus type strain (NAL(T)).</title>
        <authorList>
            <person name="Anderson I."/>
            <person name="Chertkov O."/>
            <person name="Chen A."/>
            <person name="Saunders E."/>
            <person name="Lapidus A."/>
            <person name="Nolan M."/>
            <person name="Lucas S."/>
            <person name="Hammon N."/>
            <person name="Deshpande S."/>
            <person name="Cheng J.F."/>
            <person name="Han C."/>
            <person name="Tapia R."/>
            <person name="Goodwin L.A."/>
            <person name="Pitluck S."/>
            <person name="Liolios K."/>
            <person name="Pagani I."/>
            <person name="Ivanova N."/>
            <person name="Mikhailova N."/>
            <person name="Pati A."/>
            <person name="Palaniappan K."/>
            <person name="Land M."/>
            <person name="Pan C."/>
            <person name="Rohde M."/>
            <person name="Pukall R."/>
            <person name="Goker M."/>
            <person name="Detter J.C."/>
            <person name="Woyke T."/>
            <person name="Bristow J."/>
            <person name="Eisen J.A."/>
            <person name="Markowitz V."/>
            <person name="Hugenholtz P."/>
            <person name="Kyrpides N.C."/>
            <person name="Klenk H.P."/>
            <person name="Mavromatis K."/>
        </authorList>
    </citation>
    <scope>NUCLEOTIDE SEQUENCE [LARGE SCALE GENOMIC DNA]</scope>
    <source>
        <strain evidence="2">ATCC 700253 / DSM 10332 / NAL</strain>
    </source>
</reference>
<keyword evidence="2" id="KW-1185">Reference proteome</keyword>
<protein>
    <submittedName>
        <fullName evidence="1">Uncharacterized protein</fullName>
    </submittedName>
</protein>
<evidence type="ECO:0000313" key="2">
    <source>
        <dbReference type="Proteomes" id="UP000005439"/>
    </source>
</evidence>
<accession>G8U014</accession>
<dbReference type="Proteomes" id="UP000005439">
    <property type="component" value="Chromosome"/>
</dbReference>
<reference evidence="2" key="1">
    <citation type="submission" date="2011-12" db="EMBL/GenBank/DDBJ databases">
        <title>The complete genome of chromosome of Sulfobacillus acidophilus DSM 10332.</title>
        <authorList>
            <person name="Lucas S."/>
            <person name="Han J."/>
            <person name="Lapidus A."/>
            <person name="Bruce D."/>
            <person name="Goodwin L."/>
            <person name="Pitluck S."/>
            <person name="Peters L."/>
            <person name="Kyrpides N."/>
            <person name="Mavromatis K."/>
            <person name="Ivanova N."/>
            <person name="Mikhailova N."/>
            <person name="Chertkov O."/>
            <person name="Saunders E."/>
            <person name="Detter J.C."/>
            <person name="Tapia R."/>
            <person name="Han C."/>
            <person name="Land M."/>
            <person name="Hauser L."/>
            <person name="Markowitz V."/>
            <person name="Cheng J.-F."/>
            <person name="Hugenholtz P."/>
            <person name="Woyke T."/>
            <person name="Wu D."/>
            <person name="Pukall R."/>
            <person name="Gehrich-Schroeter G."/>
            <person name="Schneider S."/>
            <person name="Klenk H.-P."/>
            <person name="Eisen J.A."/>
        </authorList>
    </citation>
    <scope>NUCLEOTIDE SEQUENCE [LARGE SCALE GENOMIC DNA]</scope>
    <source>
        <strain evidence="2">ATCC 700253 / DSM 10332 / NAL</strain>
    </source>
</reference>
<sequence>MAISLETDLIQTLIDEFVTVSRHHHAQAWRLWELAAAIYDAGGPTGLHRLAHVTHYAYSTLRGWAAGIGRFSPALRAQFPTLSPDLFRTADWARRQFTGDRPEATMEYWLTLTATEHLTRDALRARVLQRRDQVPLTDDVTGHARQQQLIRMADRAIAAAEEIERLASEFNAKYKAYALFTLDVTRTPYVPA</sequence>
<dbReference type="EMBL" id="CP003179">
    <property type="protein sequence ID" value="AEW04183.1"/>
    <property type="molecule type" value="Genomic_DNA"/>
</dbReference>
<proteinExistence type="predicted"/>